<evidence type="ECO:0000256" key="1">
    <source>
        <dbReference type="SAM" id="MobiDB-lite"/>
    </source>
</evidence>
<sequence>MLVGSTLTSRIEGEHGESRDSHPSPKSSQRQLPPCFPDITFNNNGMHNSNTAHRDRKPVQLPQKTYPSARLGTELKQILKKPIGTTGRRQSHNVHRQNESMYGRKEKKVCVAGTTKPVRESQSKAMNGDLGHWEMPFASSSNFPDARFVGKDMDLCNAWQRMYRKMFNFARDYANQRGKGKSAARAIDERKISLWRRYTYKPQPNLHRGIIKAPSEPHKLGTDSIGTDSTPSFRKASRIKLDSDAFLHMQAGHTKQRTGEERFLVGAQPYILTKHDAILVRWLPREVWYVCMSTSRFFIIDKFVFGRTVNRWLSSCQQHRGYDHRTSRSLLGRKLLSKCWVGRTLMLAQISSGGRTAFSWKVALSLCLGIDRTLTFAWLTRMFVNLRLKSRRSIRTKSGGRQAYVRKTFGISRARNARASRATSDGRAIYSDFFPRQLDSKWWCGCCHEPLWVEIGTSSSGCCNSPFVKSLKLLPHGQVLRFAFVILLGSSFTFLRRAPTNTFGTRILYKRNWKLCKGGLIRRTPTRADCRCHHSRCSSSDLSKSRPSKYGDRPSRSCGSKHLQIPLDLFVPGASIYYWWGSSMQLGGRWSDTVHGHSGSMTRGPAWLYCLVGRYDVPDIWNATSNGHVAATWPVCLNDGPAFWQRRHFREDDINGIRKASFQGLAWPTFDIRIFPIVEYFTMPVFILEISDLTKPAKDKHCCTGYSAERRFGMRTRERDTLHA</sequence>
<dbReference type="HOGENOM" id="CLU_382223_0_0_1"/>
<protein>
    <submittedName>
        <fullName evidence="2">Uncharacterized protein</fullName>
    </submittedName>
</protein>
<name>N1QD27_PSEFD</name>
<dbReference type="KEGG" id="pfj:MYCFIDRAFT_206417"/>
<dbReference type="RefSeq" id="XP_007922196.1">
    <property type="nucleotide sequence ID" value="XM_007924005.1"/>
</dbReference>
<keyword evidence="3" id="KW-1185">Reference proteome</keyword>
<evidence type="ECO:0000313" key="2">
    <source>
        <dbReference type="EMBL" id="EME89653.1"/>
    </source>
</evidence>
<feature type="compositionally biased region" description="Basic and acidic residues" evidence="1">
    <location>
        <begin position="11"/>
        <end position="23"/>
    </location>
</feature>
<dbReference type="GeneID" id="19336477"/>
<feature type="region of interest" description="Disordered" evidence="1">
    <location>
        <begin position="209"/>
        <end position="232"/>
    </location>
</feature>
<accession>N1QD27</accession>
<feature type="region of interest" description="Disordered" evidence="1">
    <location>
        <begin position="84"/>
        <end position="108"/>
    </location>
</feature>
<feature type="region of interest" description="Disordered" evidence="1">
    <location>
        <begin position="537"/>
        <end position="558"/>
    </location>
</feature>
<dbReference type="VEuPathDB" id="FungiDB:MYCFIDRAFT_206417"/>
<feature type="compositionally biased region" description="Polar residues" evidence="1">
    <location>
        <begin position="40"/>
        <end position="51"/>
    </location>
</feature>
<reference evidence="2 3" key="1">
    <citation type="journal article" date="2012" name="PLoS Pathog.">
        <title>Diverse lifestyles and strategies of plant pathogenesis encoded in the genomes of eighteen Dothideomycetes fungi.</title>
        <authorList>
            <person name="Ohm R.A."/>
            <person name="Feau N."/>
            <person name="Henrissat B."/>
            <person name="Schoch C.L."/>
            <person name="Horwitz B.A."/>
            <person name="Barry K.W."/>
            <person name="Condon B.J."/>
            <person name="Copeland A.C."/>
            <person name="Dhillon B."/>
            <person name="Glaser F."/>
            <person name="Hesse C.N."/>
            <person name="Kosti I."/>
            <person name="LaButti K."/>
            <person name="Lindquist E.A."/>
            <person name="Lucas S."/>
            <person name="Salamov A.A."/>
            <person name="Bradshaw R.E."/>
            <person name="Ciuffetti L."/>
            <person name="Hamelin R.C."/>
            <person name="Kema G.H.J."/>
            <person name="Lawrence C."/>
            <person name="Scott J.A."/>
            <person name="Spatafora J.W."/>
            <person name="Turgeon B.G."/>
            <person name="de Wit P.J.G.M."/>
            <person name="Zhong S."/>
            <person name="Goodwin S.B."/>
            <person name="Grigoriev I.V."/>
        </authorList>
    </citation>
    <scope>NUCLEOTIDE SEQUENCE [LARGE SCALE GENOMIC DNA]</scope>
    <source>
        <strain evidence="2 3">CIRAD86</strain>
    </source>
</reference>
<organism evidence="2 3">
    <name type="scientific">Pseudocercospora fijiensis (strain CIRAD86)</name>
    <name type="common">Black leaf streak disease fungus</name>
    <name type="synonym">Mycosphaerella fijiensis</name>
    <dbReference type="NCBI Taxonomy" id="383855"/>
    <lineage>
        <taxon>Eukaryota</taxon>
        <taxon>Fungi</taxon>
        <taxon>Dikarya</taxon>
        <taxon>Ascomycota</taxon>
        <taxon>Pezizomycotina</taxon>
        <taxon>Dothideomycetes</taxon>
        <taxon>Dothideomycetidae</taxon>
        <taxon>Mycosphaerellales</taxon>
        <taxon>Mycosphaerellaceae</taxon>
        <taxon>Pseudocercospora</taxon>
    </lineage>
</organism>
<dbReference type="EMBL" id="KB446555">
    <property type="protein sequence ID" value="EME89653.1"/>
    <property type="molecule type" value="Genomic_DNA"/>
</dbReference>
<dbReference type="Proteomes" id="UP000016932">
    <property type="component" value="Unassembled WGS sequence"/>
</dbReference>
<proteinExistence type="predicted"/>
<dbReference type="AlphaFoldDB" id="N1QD27"/>
<gene>
    <name evidence="2" type="ORF">MYCFIDRAFT_206417</name>
</gene>
<evidence type="ECO:0000313" key="3">
    <source>
        <dbReference type="Proteomes" id="UP000016932"/>
    </source>
</evidence>
<feature type="region of interest" description="Disordered" evidence="1">
    <location>
        <begin position="1"/>
        <end position="57"/>
    </location>
</feature>